<evidence type="ECO:0000313" key="1">
    <source>
        <dbReference type="EMBL" id="QHT14394.1"/>
    </source>
</evidence>
<dbReference type="EMBL" id="MN739582">
    <property type="protein sequence ID" value="QHT14394.1"/>
    <property type="molecule type" value="Genomic_DNA"/>
</dbReference>
<proteinExistence type="predicted"/>
<reference evidence="1" key="1">
    <citation type="journal article" date="2020" name="Nature">
        <title>Giant virus diversity and host interactions through global metagenomics.</title>
        <authorList>
            <person name="Schulz F."/>
            <person name="Roux S."/>
            <person name="Paez-Espino D."/>
            <person name="Jungbluth S."/>
            <person name="Walsh D.A."/>
            <person name="Denef V.J."/>
            <person name="McMahon K.D."/>
            <person name="Konstantinidis K.T."/>
            <person name="Eloe-Fadrosh E.A."/>
            <person name="Kyrpides N.C."/>
            <person name="Woyke T."/>
        </authorList>
    </citation>
    <scope>NUCLEOTIDE SEQUENCE</scope>
    <source>
        <strain evidence="1">GVMAG-M-3300023174-137</strain>
    </source>
</reference>
<evidence type="ECO:0008006" key="2">
    <source>
        <dbReference type="Google" id="ProtNLM"/>
    </source>
</evidence>
<dbReference type="AlphaFoldDB" id="A0A6C0DDX9"/>
<organism evidence="1">
    <name type="scientific">viral metagenome</name>
    <dbReference type="NCBI Taxonomy" id="1070528"/>
    <lineage>
        <taxon>unclassified sequences</taxon>
        <taxon>metagenomes</taxon>
        <taxon>organismal metagenomes</taxon>
    </lineage>
</organism>
<sequence length="258" mass="28903">MIIELIICVALLFLIGVLFYKHRRDTIEIYQIEFTNASTTLGELIGDKHPIVVRGCNFPQILTQANLQQIPRLDAFPLHTDENSPTLSVYRTTPYRDSGMPLISPTSGRTLAGELALDKWATHTLNDFSTELTGYLSSVMSTRVSVLLGGHGMKRSTAIYTCILVTEGKYTLSLLSKRSEEFLPKQWGWLYPESLTINDTPLVNEVQFVDVVLRPGTMLVIPAQFIYSCKVDTGFHGAVIIEYDTPISNLANLLEKFE</sequence>
<protein>
    <recommendedName>
        <fullName evidence="2">JmjC domain-containing protein</fullName>
    </recommendedName>
</protein>
<accession>A0A6C0DDX9</accession>
<name>A0A6C0DDX9_9ZZZZ</name>